<accession>A0A1N6AMY9</accession>
<name>A0A1N6AMY9_9ACTN</name>
<organism evidence="2 3">
    <name type="scientific">Micromonospora cremea</name>
    <dbReference type="NCBI Taxonomy" id="709881"/>
    <lineage>
        <taxon>Bacteria</taxon>
        <taxon>Bacillati</taxon>
        <taxon>Actinomycetota</taxon>
        <taxon>Actinomycetes</taxon>
        <taxon>Micromonosporales</taxon>
        <taxon>Micromonosporaceae</taxon>
        <taxon>Micromonospora</taxon>
    </lineage>
</organism>
<dbReference type="GO" id="GO:0003677">
    <property type="term" value="F:DNA binding"/>
    <property type="evidence" value="ECO:0007669"/>
    <property type="project" value="InterPro"/>
</dbReference>
<dbReference type="Pfam" id="PF01797">
    <property type="entry name" value="Y1_Tnp"/>
    <property type="match status" value="1"/>
</dbReference>
<reference evidence="3" key="1">
    <citation type="submission" date="2016-12" db="EMBL/GenBank/DDBJ databases">
        <authorList>
            <person name="Varghese N."/>
            <person name="Submissions S."/>
        </authorList>
    </citation>
    <scope>NUCLEOTIDE SEQUENCE [LARGE SCALE GENOMIC DNA]</scope>
    <source>
        <strain evidence="3">DSM 45599</strain>
    </source>
</reference>
<dbReference type="Gene3D" id="3.30.70.1290">
    <property type="entry name" value="Transposase IS200-like"/>
    <property type="match status" value="1"/>
</dbReference>
<sequence length="121" mass="13413">MSPNPANVCGQGTSYNLHVHLVFTTTYRRGALTDPILTRCEQIMRDVCAVVAVGLAQVGVVVRPGRDDRFDRWSAYWHPDGVMVYVAQRAKLGDDRPGLTALPLSVPQLAVLAVDERFHLR</sequence>
<evidence type="ECO:0000313" key="2">
    <source>
        <dbReference type="EMBL" id="SIN35344.1"/>
    </source>
</evidence>
<dbReference type="AlphaFoldDB" id="A0A1N6AMY9"/>
<dbReference type="EMBL" id="FSQT01000002">
    <property type="protein sequence ID" value="SIN35344.1"/>
    <property type="molecule type" value="Genomic_DNA"/>
</dbReference>
<dbReference type="Proteomes" id="UP000185124">
    <property type="component" value="Unassembled WGS sequence"/>
</dbReference>
<dbReference type="InterPro" id="IPR002686">
    <property type="entry name" value="Transposase_17"/>
</dbReference>
<keyword evidence="3" id="KW-1185">Reference proteome</keyword>
<dbReference type="GO" id="GO:0006313">
    <property type="term" value="P:DNA transposition"/>
    <property type="evidence" value="ECO:0007669"/>
    <property type="project" value="InterPro"/>
</dbReference>
<dbReference type="SUPFAM" id="SSF143422">
    <property type="entry name" value="Transposase IS200-like"/>
    <property type="match status" value="1"/>
</dbReference>
<dbReference type="GO" id="GO:0004803">
    <property type="term" value="F:transposase activity"/>
    <property type="evidence" value="ECO:0007669"/>
    <property type="project" value="InterPro"/>
</dbReference>
<dbReference type="InterPro" id="IPR036515">
    <property type="entry name" value="Transposase_17_sf"/>
</dbReference>
<evidence type="ECO:0000313" key="3">
    <source>
        <dbReference type="Proteomes" id="UP000185124"/>
    </source>
</evidence>
<evidence type="ECO:0000259" key="1">
    <source>
        <dbReference type="Pfam" id="PF01797"/>
    </source>
</evidence>
<dbReference type="RefSeq" id="WP_143728536.1">
    <property type="nucleotide sequence ID" value="NZ_FSQT01000002.1"/>
</dbReference>
<proteinExistence type="predicted"/>
<feature type="domain" description="Transposase IS200-like" evidence="1">
    <location>
        <begin position="14"/>
        <end position="57"/>
    </location>
</feature>
<protein>
    <submittedName>
        <fullName evidence="2">Transposase IS200 like</fullName>
    </submittedName>
</protein>
<gene>
    <name evidence="2" type="ORF">SAMN04489832_5795</name>
</gene>